<dbReference type="InterPro" id="IPR007232">
    <property type="entry name" value="Rad52_Rad59_Rad22"/>
</dbReference>
<dbReference type="Gene3D" id="3.30.390.80">
    <property type="entry name" value="DNA repair protein Rad52/59/22"/>
    <property type="match status" value="1"/>
</dbReference>
<feature type="region of interest" description="Disordered" evidence="5">
    <location>
        <begin position="186"/>
        <end position="207"/>
    </location>
</feature>
<dbReference type="AlphaFoldDB" id="V6LQC1"/>
<organism evidence="6">
    <name type="scientific">Spironucleus salmonicida</name>
    <dbReference type="NCBI Taxonomy" id="348837"/>
    <lineage>
        <taxon>Eukaryota</taxon>
        <taxon>Metamonada</taxon>
        <taxon>Diplomonadida</taxon>
        <taxon>Hexamitidae</taxon>
        <taxon>Hexamitinae</taxon>
        <taxon>Spironucleus</taxon>
    </lineage>
</organism>
<evidence type="ECO:0000313" key="7">
    <source>
        <dbReference type="EMBL" id="KAH0570323.1"/>
    </source>
</evidence>
<dbReference type="GO" id="GO:0000724">
    <property type="term" value="P:double-strand break repair via homologous recombination"/>
    <property type="evidence" value="ECO:0007669"/>
    <property type="project" value="TreeGrafter"/>
</dbReference>
<evidence type="ECO:0000256" key="5">
    <source>
        <dbReference type="SAM" id="MobiDB-lite"/>
    </source>
</evidence>
<dbReference type="GO" id="GO:0006312">
    <property type="term" value="P:mitotic recombination"/>
    <property type="evidence" value="ECO:0007669"/>
    <property type="project" value="TreeGrafter"/>
</dbReference>
<evidence type="ECO:0000256" key="2">
    <source>
        <dbReference type="ARBA" id="ARBA00022763"/>
    </source>
</evidence>
<dbReference type="EMBL" id="AUWU02000008">
    <property type="protein sequence ID" value="KAH0570323.1"/>
    <property type="molecule type" value="Genomic_DNA"/>
</dbReference>
<keyword evidence="4" id="KW-0234">DNA repair</keyword>
<evidence type="ECO:0000256" key="4">
    <source>
        <dbReference type="ARBA" id="ARBA00023204"/>
    </source>
</evidence>
<evidence type="ECO:0000313" key="6">
    <source>
        <dbReference type="EMBL" id="EST46780.1"/>
    </source>
</evidence>
<reference evidence="7" key="2">
    <citation type="submission" date="2020-12" db="EMBL/GenBank/DDBJ databases">
        <title>New Spironucleus salmonicida genome in near-complete chromosomes.</title>
        <authorList>
            <person name="Xu F."/>
            <person name="Kurt Z."/>
            <person name="Jimenez-Gonzalez A."/>
            <person name="Astvaldsson A."/>
            <person name="Andersson J.O."/>
            <person name="Svard S.G."/>
        </authorList>
    </citation>
    <scope>NUCLEOTIDE SEQUENCE</scope>
    <source>
        <strain evidence="7">ATCC 50377</strain>
    </source>
</reference>
<evidence type="ECO:0000313" key="8">
    <source>
        <dbReference type="Proteomes" id="UP000018208"/>
    </source>
</evidence>
<dbReference type="PANTHER" id="PTHR12132:SF1">
    <property type="entry name" value="DNA REPAIR PROTEIN RAD52 HOMOLOG"/>
    <property type="match status" value="1"/>
</dbReference>
<dbReference type="SUPFAM" id="SSF54768">
    <property type="entry name" value="dsRNA-binding domain-like"/>
    <property type="match status" value="1"/>
</dbReference>
<accession>V6LQC1</accession>
<dbReference type="GO" id="GO:0045002">
    <property type="term" value="P:double-strand break repair via single-strand annealing"/>
    <property type="evidence" value="ECO:0007669"/>
    <property type="project" value="TreeGrafter"/>
</dbReference>
<dbReference type="Pfam" id="PF04098">
    <property type="entry name" value="Rad52_Rad22"/>
    <property type="match status" value="1"/>
</dbReference>
<keyword evidence="2" id="KW-0227">DNA damage</keyword>
<keyword evidence="8" id="KW-1185">Reference proteome</keyword>
<evidence type="ECO:0000256" key="3">
    <source>
        <dbReference type="ARBA" id="ARBA00023172"/>
    </source>
</evidence>
<dbReference type="VEuPathDB" id="GiardiaDB:SS50377_28298"/>
<reference evidence="6 7" key="1">
    <citation type="journal article" date="2014" name="PLoS Genet.">
        <title>The Genome of Spironucleus salmonicida Highlights a Fish Pathogen Adapted to Fluctuating Environments.</title>
        <authorList>
            <person name="Xu F."/>
            <person name="Jerlstrom-Hultqvist J."/>
            <person name="Einarsson E."/>
            <person name="Astvaldsson A."/>
            <person name="Svard S.G."/>
            <person name="Andersson J.O."/>
        </authorList>
    </citation>
    <scope>NUCLEOTIDE SEQUENCE</scope>
    <source>
        <strain evidence="7">ATCC 50377</strain>
    </source>
</reference>
<keyword evidence="3" id="KW-0233">DNA recombination</keyword>
<dbReference type="Proteomes" id="UP000018208">
    <property type="component" value="Unassembled WGS sequence"/>
</dbReference>
<dbReference type="EMBL" id="KI546063">
    <property type="protein sequence ID" value="EST46780.1"/>
    <property type="molecule type" value="Genomic_DNA"/>
</dbReference>
<sequence>MLPNFGTRQLNQLERTLKVLSTPLTKQQLAYRQGPRGTKIPYLEVSLAIQQANQAFGPCAWSSEIKNLQQNYLKEDGDQFRVSFSATVRVSLENGCFHEDIGQGNAERRQLSEAIEHAQKGAVSDAVKRCLRYFGDGVGNRILKDGGRDFNVPTPRTGTIPCISLSNHWQIQLRIYFLLKPTRSNPCPHLPRSREHQNQSKQTPPRKTLYRHRQAIETSSPILPLKTQ</sequence>
<proteinExistence type="inferred from homology"/>
<protein>
    <submittedName>
        <fullName evidence="6">DNA repair and recombination protein Rad22</fullName>
    </submittedName>
    <submittedName>
        <fullName evidence="7">DNA repair protein RAD52</fullName>
    </submittedName>
</protein>
<comment type="similarity">
    <text evidence="1">Belongs to the RAD52 family.</text>
</comment>
<dbReference type="GO" id="GO:0005634">
    <property type="term" value="C:nucleus"/>
    <property type="evidence" value="ECO:0007669"/>
    <property type="project" value="TreeGrafter"/>
</dbReference>
<evidence type="ECO:0000256" key="1">
    <source>
        <dbReference type="ARBA" id="ARBA00006638"/>
    </source>
</evidence>
<dbReference type="InterPro" id="IPR042525">
    <property type="entry name" value="Rad52_Rad59_Rad22_sf"/>
</dbReference>
<dbReference type="OrthoDB" id="206565at2759"/>
<name>V6LQC1_9EUKA</name>
<gene>
    <name evidence="6" type="ORF">SS50377_13179</name>
    <name evidence="7" type="ORF">SS50377_28298</name>
</gene>
<dbReference type="PANTHER" id="PTHR12132">
    <property type="entry name" value="DNA REPAIR AND RECOMBINATION PROTEIN RAD52, RAD59"/>
    <property type="match status" value="1"/>
</dbReference>
<dbReference type="InterPro" id="IPR041247">
    <property type="entry name" value="Rad52_fam"/>
</dbReference>
<dbReference type="FunFam" id="3.30.390.80:FF:000001">
    <property type="entry name" value="DNA repair protein RAD52 homolog"/>
    <property type="match status" value="1"/>
</dbReference>